<organism evidence="7 8">
    <name type="scientific">Nesterenkonia aerolata</name>
    <dbReference type="NCBI Taxonomy" id="3074079"/>
    <lineage>
        <taxon>Bacteria</taxon>
        <taxon>Bacillati</taxon>
        <taxon>Actinomycetota</taxon>
        <taxon>Actinomycetes</taxon>
        <taxon>Micrococcales</taxon>
        <taxon>Micrococcaceae</taxon>
        <taxon>Nesterenkonia</taxon>
    </lineage>
</organism>
<name>A0ABU2DS53_9MICC</name>
<keyword evidence="4" id="KW-0804">Transcription</keyword>
<feature type="region of interest" description="Disordered" evidence="5">
    <location>
        <begin position="186"/>
        <end position="214"/>
    </location>
</feature>
<dbReference type="InterPro" id="IPR036388">
    <property type="entry name" value="WH-like_DNA-bd_sf"/>
</dbReference>
<keyword evidence="3 7" id="KW-0238">DNA-binding</keyword>
<dbReference type="InterPro" id="IPR000847">
    <property type="entry name" value="LysR_HTH_N"/>
</dbReference>
<gene>
    <name evidence="7" type="ORF">RIL96_06960</name>
</gene>
<dbReference type="Gene3D" id="1.10.10.10">
    <property type="entry name" value="Winged helix-like DNA-binding domain superfamily/Winged helix DNA-binding domain"/>
    <property type="match status" value="1"/>
</dbReference>
<dbReference type="Pfam" id="PF00126">
    <property type="entry name" value="HTH_1"/>
    <property type="match status" value="1"/>
</dbReference>
<keyword evidence="2" id="KW-0805">Transcription regulation</keyword>
<comment type="similarity">
    <text evidence="1">Belongs to the LysR transcriptional regulatory family.</text>
</comment>
<sequence>MNTEHLRAFVTAVDEGTFDAAAALLRISGSAFSQRIKSLEREVGQVLLTRTVPVQATPAGTDLLRTARQIVLLEDDARRRLGLRAAGDPREVITLSAAVNADSLATWFISVLREAASWDDIELHVLSEDQGHTQQLLRSGTVLAAVAESPAPVSGCRSTELGTMRYWPVATRELVDRYRSADVAGGPGALGGSSRSSGSGALGGASGSGGPGGLELARMPRLDFSVRDPLQQAGLTRVGVDRPAVTHLIPSVEAYNAAVFGGLGWGMIPEQMLPAGVLEGEDPELTVLEEIGPAESTLYWQRWTTATPALDRLTEAVRRAAGRGLVAD</sequence>
<evidence type="ECO:0000313" key="8">
    <source>
        <dbReference type="Proteomes" id="UP001251870"/>
    </source>
</evidence>
<dbReference type="PANTHER" id="PTHR30579:SF2">
    <property type="entry name" value="HTH-TYPE TRANSCRIPTIONAL REGULATOR ARGP"/>
    <property type="match status" value="1"/>
</dbReference>
<evidence type="ECO:0000259" key="6">
    <source>
        <dbReference type="PROSITE" id="PS50931"/>
    </source>
</evidence>
<keyword evidence="8" id="KW-1185">Reference proteome</keyword>
<reference evidence="7 8" key="1">
    <citation type="submission" date="2023-09" db="EMBL/GenBank/DDBJ databases">
        <title>Description of three actinobacteria isolated from air of manufacturing shop in a pharmaceutical factory.</title>
        <authorList>
            <person name="Zhang D.-F."/>
        </authorList>
    </citation>
    <scope>NUCLEOTIDE SEQUENCE [LARGE SCALE GENOMIC DNA]</scope>
    <source>
        <strain evidence="7 8">LY-0111</strain>
    </source>
</reference>
<dbReference type="RefSeq" id="WP_310548291.1">
    <property type="nucleotide sequence ID" value="NZ_JAVKGR010000006.1"/>
</dbReference>
<dbReference type="SUPFAM" id="SSF53850">
    <property type="entry name" value="Periplasmic binding protein-like II"/>
    <property type="match status" value="1"/>
</dbReference>
<comment type="caution">
    <text evidence="7">The sequence shown here is derived from an EMBL/GenBank/DDBJ whole genome shotgun (WGS) entry which is preliminary data.</text>
</comment>
<accession>A0ABU2DS53</accession>
<evidence type="ECO:0000256" key="1">
    <source>
        <dbReference type="ARBA" id="ARBA00009437"/>
    </source>
</evidence>
<dbReference type="InterPro" id="IPR036390">
    <property type="entry name" value="WH_DNA-bd_sf"/>
</dbReference>
<dbReference type="NCBIfam" id="NF002964">
    <property type="entry name" value="PRK03635.1"/>
    <property type="match status" value="1"/>
</dbReference>
<dbReference type="PROSITE" id="PS50931">
    <property type="entry name" value="HTH_LYSR"/>
    <property type="match status" value="1"/>
</dbReference>
<dbReference type="InterPro" id="IPR050176">
    <property type="entry name" value="LTTR"/>
</dbReference>
<evidence type="ECO:0000256" key="5">
    <source>
        <dbReference type="SAM" id="MobiDB-lite"/>
    </source>
</evidence>
<protein>
    <submittedName>
        <fullName evidence="7">ArgP/LysG family DNA-binding transcriptional regulator</fullName>
    </submittedName>
</protein>
<dbReference type="PANTHER" id="PTHR30579">
    <property type="entry name" value="TRANSCRIPTIONAL REGULATOR"/>
    <property type="match status" value="1"/>
</dbReference>
<dbReference type="Gene3D" id="3.40.190.290">
    <property type="match status" value="1"/>
</dbReference>
<dbReference type="SUPFAM" id="SSF46785">
    <property type="entry name" value="Winged helix' DNA-binding domain"/>
    <property type="match status" value="1"/>
</dbReference>
<evidence type="ECO:0000313" key="7">
    <source>
        <dbReference type="EMBL" id="MDR8019304.1"/>
    </source>
</evidence>
<proteinExistence type="inferred from homology"/>
<dbReference type="GO" id="GO:0003677">
    <property type="term" value="F:DNA binding"/>
    <property type="evidence" value="ECO:0007669"/>
    <property type="project" value="UniProtKB-KW"/>
</dbReference>
<evidence type="ECO:0000256" key="2">
    <source>
        <dbReference type="ARBA" id="ARBA00023015"/>
    </source>
</evidence>
<evidence type="ECO:0000256" key="3">
    <source>
        <dbReference type="ARBA" id="ARBA00023125"/>
    </source>
</evidence>
<dbReference type="EMBL" id="JAVKGR010000006">
    <property type="protein sequence ID" value="MDR8019304.1"/>
    <property type="molecule type" value="Genomic_DNA"/>
</dbReference>
<feature type="compositionally biased region" description="Gly residues" evidence="5">
    <location>
        <begin position="200"/>
        <end position="213"/>
    </location>
</feature>
<evidence type="ECO:0000256" key="4">
    <source>
        <dbReference type="ARBA" id="ARBA00023163"/>
    </source>
</evidence>
<dbReference type="Proteomes" id="UP001251870">
    <property type="component" value="Unassembled WGS sequence"/>
</dbReference>
<feature type="domain" description="HTH lysR-type" evidence="6">
    <location>
        <begin position="1"/>
        <end position="57"/>
    </location>
</feature>